<protein>
    <recommendedName>
        <fullName evidence="4">Secreted protein</fullName>
    </recommendedName>
</protein>
<keyword evidence="1" id="KW-0732">Signal</keyword>
<name>A0ABD6P7F3_9MYCO</name>
<accession>A0ABD6P7F3</accession>
<evidence type="ECO:0000313" key="3">
    <source>
        <dbReference type="Proteomes" id="UP000092086"/>
    </source>
</evidence>
<evidence type="ECO:0000313" key="2">
    <source>
        <dbReference type="EMBL" id="OBG46102.1"/>
    </source>
</evidence>
<evidence type="ECO:0008006" key="4">
    <source>
        <dbReference type="Google" id="ProtNLM"/>
    </source>
</evidence>
<sequence>MAVALPGGIAGLAAMGAGVAHADPPGTHTWCPGQPMPRQDFGPPLTWDMNVCHQWHYWGAHFFPVEGPYPVQIGLLP</sequence>
<dbReference type="Proteomes" id="UP000092086">
    <property type="component" value="Unassembled WGS sequence"/>
</dbReference>
<feature type="chain" id="PRO_5044796567" description="Secreted protein" evidence="1">
    <location>
        <begin position="23"/>
        <end position="77"/>
    </location>
</feature>
<evidence type="ECO:0000256" key="1">
    <source>
        <dbReference type="SAM" id="SignalP"/>
    </source>
</evidence>
<dbReference type="AlphaFoldDB" id="A0ABD6P7F3"/>
<dbReference type="EMBL" id="LZIT01000023">
    <property type="protein sequence ID" value="OBG46102.1"/>
    <property type="molecule type" value="Genomic_DNA"/>
</dbReference>
<organism evidence="2 3">
    <name type="scientific">Mycobacterium alsense</name>
    <dbReference type="NCBI Taxonomy" id="324058"/>
    <lineage>
        <taxon>Bacteria</taxon>
        <taxon>Bacillati</taxon>
        <taxon>Actinomycetota</taxon>
        <taxon>Actinomycetes</taxon>
        <taxon>Mycobacteriales</taxon>
        <taxon>Mycobacteriaceae</taxon>
        <taxon>Mycobacterium</taxon>
    </lineage>
</organism>
<proteinExistence type="predicted"/>
<gene>
    <name evidence="2" type="ORF">A5672_08480</name>
</gene>
<dbReference type="RefSeq" id="WP_068206316.1">
    <property type="nucleotide sequence ID" value="NZ_LZIT01000023.1"/>
</dbReference>
<reference evidence="2 3" key="1">
    <citation type="submission" date="2016-06" db="EMBL/GenBank/DDBJ databases">
        <authorList>
            <person name="Sutton G."/>
            <person name="Brinkac L."/>
            <person name="Sanka R."/>
            <person name="Adams M."/>
            <person name="Lau E."/>
            <person name="Sam S."/>
            <person name="Sreng N."/>
            <person name="Him V."/>
            <person name="Kerleguer A."/>
            <person name="Cheng S."/>
        </authorList>
    </citation>
    <scope>NUCLEOTIDE SEQUENCE [LARGE SCALE GENOMIC DNA]</scope>
    <source>
        <strain evidence="2 3">E2978</strain>
    </source>
</reference>
<comment type="caution">
    <text evidence="2">The sequence shown here is derived from an EMBL/GenBank/DDBJ whole genome shotgun (WGS) entry which is preliminary data.</text>
</comment>
<feature type="signal peptide" evidence="1">
    <location>
        <begin position="1"/>
        <end position="22"/>
    </location>
</feature>